<name>A0A6I2ME08_9BACI</name>
<protein>
    <submittedName>
        <fullName evidence="2">DUF2663 family protein</fullName>
    </submittedName>
</protein>
<gene>
    <name evidence="2" type="ORF">GJU41_16050</name>
</gene>
<sequence>MCVEKQIQQLSDSTDLATKQMLQSVLNKKRKYERYKKNCFRFQMFTLTGGMAFFLYFYQLIVVPNGSDIGYMLGQVVGSAFHFFIILTIGAGYATSHYYKKKEEKYEKEYHGLRTEIIRKSSELWPQPYHWKKRGEVYDMMKKDFDINLYFESK</sequence>
<keyword evidence="1" id="KW-0812">Transmembrane</keyword>
<organism evidence="2 3">
    <name type="scientific">Metabacillus idriensis</name>
    <dbReference type="NCBI Taxonomy" id="324768"/>
    <lineage>
        <taxon>Bacteria</taxon>
        <taxon>Bacillati</taxon>
        <taxon>Bacillota</taxon>
        <taxon>Bacilli</taxon>
        <taxon>Bacillales</taxon>
        <taxon>Bacillaceae</taxon>
        <taxon>Metabacillus</taxon>
    </lineage>
</organism>
<proteinExistence type="predicted"/>
<dbReference type="EMBL" id="WKKF01000005">
    <property type="protein sequence ID" value="MRX55477.1"/>
    <property type="molecule type" value="Genomic_DNA"/>
</dbReference>
<comment type="caution">
    <text evidence="2">The sequence shown here is derived from an EMBL/GenBank/DDBJ whole genome shotgun (WGS) entry which is preliminary data.</text>
</comment>
<evidence type="ECO:0000313" key="3">
    <source>
        <dbReference type="Proteomes" id="UP000441585"/>
    </source>
</evidence>
<dbReference type="Proteomes" id="UP000441585">
    <property type="component" value="Unassembled WGS sequence"/>
</dbReference>
<evidence type="ECO:0000313" key="2">
    <source>
        <dbReference type="EMBL" id="MRX55477.1"/>
    </source>
</evidence>
<keyword evidence="1" id="KW-0472">Membrane</keyword>
<dbReference type="Pfam" id="PF10864">
    <property type="entry name" value="DUF2663"/>
    <property type="match status" value="1"/>
</dbReference>
<keyword evidence="3" id="KW-1185">Reference proteome</keyword>
<reference evidence="2 3" key="1">
    <citation type="submission" date="2019-11" db="EMBL/GenBank/DDBJ databases">
        <title>Bacillus idriensis genome.</title>
        <authorList>
            <person name="Konopka E.N."/>
            <person name="Newman J.D."/>
        </authorList>
    </citation>
    <scope>NUCLEOTIDE SEQUENCE [LARGE SCALE GENOMIC DNA]</scope>
    <source>
        <strain evidence="2 3">DSM 19097</strain>
    </source>
</reference>
<feature type="transmembrane region" description="Helical" evidence="1">
    <location>
        <begin position="39"/>
        <end position="61"/>
    </location>
</feature>
<accession>A0A6I2ME08</accession>
<feature type="transmembrane region" description="Helical" evidence="1">
    <location>
        <begin position="73"/>
        <end position="95"/>
    </location>
</feature>
<dbReference type="InterPro" id="IPR020210">
    <property type="entry name" value="Uncharacterised_YpbF_TM"/>
</dbReference>
<dbReference type="AlphaFoldDB" id="A0A6I2ME08"/>
<keyword evidence="1" id="KW-1133">Transmembrane helix</keyword>
<evidence type="ECO:0000256" key="1">
    <source>
        <dbReference type="SAM" id="Phobius"/>
    </source>
</evidence>